<feature type="transmembrane region" description="Helical" evidence="8">
    <location>
        <begin position="316"/>
        <end position="335"/>
    </location>
</feature>
<feature type="transmembrane region" description="Helical" evidence="8">
    <location>
        <begin position="342"/>
        <end position="359"/>
    </location>
</feature>
<evidence type="ECO:0000313" key="12">
    <source>
        <dbReference type="Proteomes" id="UP000230093"/>
    </source>
</evidence>
<evidence type="ECO:0000256" key="1">
    <source>
        <dbReference type="ARBA" id="ARBA00022475"/>
    </source>
</evidence>
<feature type="transmembrane region" description="Helical" evidence="8">
    <location>
        <begin position="134"/>
        <end position="151"/>
    </location>
</feature>
<feature type="transmembrane region" description="Helical" evidence="8">
    <location>
        <begin position="585"/>
        <end position="603"/>
    </location>
</feature>
<evidence type="ECO:0000256" key="3">
    <source>
        <dbReference type="ARBA" id="ARBA00022679"/>
    </source>
</evidence>
<dbReference type="GO" id="GO:0005886">
    <property type="term" value="C:plasma membrane"/>
    <property type="evidence" value="ECO:0007669"/>
    <property type="project" value="TreeGrafter"/>
</dbReference>
<keyword evidence="3" id="KW-0808">Transferase</keyword>
<sequence length="717" mass="83126">MKKVTELSVFFPAYNEEKNIKKTVLNAVKVLKQVSSKWEIVVVNDGSTDKTGEIVKRLSKNDKRIKLIDHQFNKGYGGALKTGIASCQYNLIAYTDSDGQFDFWEINKFLKKMEKSDLAIGYRLKRTDILYRRVLAKILMFTNLILFGLNVKDVDCGFKLFKRKVIKEIGQLYTSSAITETELLVRAKKKGFKVCEIGVKHNSRIEGEQTGGKAGVVIKAAVDGLSLWWSLVNKKEFFYIFFIILTASFLRLYRLEDLMNYLGDEGRDMLIVMDILNGKNFPFIGPSTSIGELYLGPIYYYFIAPFAWVFKMNPVGPAVFVALLGILTVPLLFYLCKRMFNITTAFFASFLYTFSPIVVKFSRSSWNPNPMPFFVLSLILSLFYWQKTEKSKFLYLAIICFAIMLQLHYMVIILIPFLIFSVCYLNRGLKSKKPLLIGGLIFLLLLSPLILFDLKHGFINYKGFIEIYRTRAVSGFSLYGVLSHSRDRLRQLFSLFFGFTEREGKNNLMVIITLLISLFTFKKHKKLTRFLIYGFFFWALLSLGLYWKSVFEHYLTFLFPFPAIFLGYALSFLYKKGKFSKVISLILFFTILTFMFEKTWTYLSRPVAMNVKLVKKISKQVEAESQGQPFNFALLAHHNYDASYRYFFRLWQTPVVFETEVTEQLFVVCEDQDICQPEGNSKWEIALFDAAYNGQIEKIGQWQPDPLISVFKFIPKK</sequence>
<protein>
    <recommendedName>
        <fullName evidence="13">Glycosyltransferase 2-like domain-containing protein</fullName>
    </recommendedName>
</protein>
<dbReference type="SUPFAM" id="SSF53448">
    <property type="entry name" value="Nucleotide-diphospho-sugar transferases"/>
    <property type="match status" value="1"/>
</dbReference>
<evidence type="ECO:0000256" key="4">
    <source>
        <dbReference type="ARBA" id="ARBA00022692"/>
    </source>
</evidence>
<dbReference type="Gene3D" id="3.90.550.10">
    <property type="entry name" value="Spore Coat Polysaccharide Biosynthesis Protein SpsA, Chain A"/>
    <property type="match status" value="1"/>
</dbReference>
<keyword evidence="1" id="KW-1003">Cell membrane</keyword>
<evidence type="ECO:0000259" key="9">
    <source>
        <dbReference type="Pfam" id="PF00535"/>
    </source>
</evidence>
<feature type="transmembrane region" description="Helical" evidence="8">
    <location>
        <begin position="553"/>
        <end position="573"/>
    </location>
</feature>
<dbReference type="Proteomes" id="UP000230093">
    <property type="component" value="Unassembled WGS sequence"/>
</dbReference>
<feature type="transmembrane region" description="Helical" evidence="8">
    <location>
        <begin position="371"/>
        <end position="386"/>
    </location>
</feature>
<evidence type="ECO:0000256" key="8">
    <source>
        <dbReference type="SAM" id="Phobius"/>
    </source>
</evidence>
<dbReference type="EMBL" id="PEZT01000010">
    <property type="protein sequence ID" value="PIS09412.1"/>
    <property type="molecule type" value="Genomic_DNA"/>
</dbReference>
<evidence type="ECO:0000313" key="11">
    <source>
        <dbReference type="EMBL" id="PIS09412.1"/>
    </source>
</evidence>
<evidence type="ECO:0000259" key="10">
    <source>
        <dbReference type="Pfam" id="PF13231"/>
    </source>
</evidence>
<evidence type="ECO:0000256" key="6">
    <source>
        <dbReference type="ARBA" id="ARBA00022989"/>
    </source>
</evidence>
<dbReference type="PANTHER" id="PTHR48090">
    <property type="entry name" value="UNDECAPRENYL-PHOSPHATE 4-DEOXY-4-FORMAMIDO-L-ARABINOSE TRANSFERASE-RELATED"/>
    <property type="match status" value="1"/>
</dbReference>
<dbReference type="AlphaFoldDB" id="A0A2H0W9T3"/>
<dbReference type="InterPro" id="IPR038731">
    <property type="entry name" value="RgtA/B/C-like"/>
</dbReference>
<dbReference type="InterPro" id="IPR050256">
    <property type="entry name" value="Glycosyltransferase_2"/>
</dbReference>
<keyword evidence="4 8" id="KW-0812">Transmembrane</keyword>
<organism evidence="11 12">
    <name type="scientific">Candidatus Beckwithbacteria bacterium CG10_big_fil_rev_8_21_14_0_10_34_10</name>
    <dbReference type="NCBI Taxonomy" id="1974495"/>
    <lineage>
        <taxon>Bacteria</taxon>
        <taxon>Candidatus Beckwithiibacteriota</taxon>
    </lineage>
</organism>
<proteinExistence type="predicted"/>
<accession>A0A2H0W9T3</accession>
<evidence type="ECO:0000256" key="5">
    <source>
        <dbReference type="ARBA" id="ARBA00022985"/>
    </source>
</evidence>
<feature type="domain" description="Glycosyltransferase 2-like" evidence="9">
    <location>
        <begin position="8"/>
        <end position="170"/>
    </location>
</feature>
<feature type="transmembrane region" description="Helical" evidence="8">
    <location>
        <begin position="530"/>
        <end position="547"/>
    </location>
</feature>
<feature type="transmembrane region" description="Helical" evidence="8">
    <location>
        <begin position="393"/>
        <end position="422"/>
    </location>
</feature>
<dbReference type="Pfam" id="PF13231">
    <property type="entry name" value="PMT_2"/>
    <property type="match status" value="1"/>
</dbReference>
<dbReference type="Pfam" id="PF00535">
    <property type="entry name" value="Glycos_transf_2"/>
    <property type="match status" value="1"/>
</dbReference>
<feature type="transmembrane region" description="Helical" evidence="8">
    <location>
        <begin position="434"/>
        <end position="454"/>
    </location>
</feature>
<keyword evidence="5" id="KW-0448">Lipopolysaccharide biosynthesis</keyword>
<keyword evidence="2" id="KW-0328">Glycosyltransferase</keyword>
<feature type="domain" description="Glycosyltransferase RgtA/B/C/D-like" evidence="10">
    <location>
        <begin position="297"/>
        <end position="451"/>
    </location>
</feature>
<dbReference type="InterPro" id="IPR001173">
    <property type="entry name" value="Glyco_trans_2-like"/>
</dbReference>
<comment type="caution">
    <text evidence="11">The sequence shown here is derived from an EMBL/GenBank/DDBJ whole genome shotgun (WGS) entry which is preliminary data.</text>
</comment>
<reference evidence="12" key="1">
    <citation type="submission" date="2017-09" db="EMBL/GenBank/DDBJ databases">
        <title>Depth-based differentiation of microbial function through sediment-hosted aquifers and enrichment of novel symbionts in the deep terrestrial subsurface.</title>
        <authorList>
            <person name="Probst A.J."/>
            <person name="Ladd B."/>
            <person name="Jarett J.K."/>
            <person name="Geller-Mcgrath D.E."/>
            <person name="Sieber C.M.K."/>
            <person name="Emerson J.B."/>
            <person name="Anantharaman K."/>
            <person name="Thomas B.C."/>
            <person name="Malmstrom R."/>
            <person name="Stieglmeier M."/>
            <person name="Klingl A."/>
            <person name="Woyke T."/>
            <person name="Ryan C.M."/>
            <person name="Banfield J.F."/>
        </authorList>
    </citation>
    <scope>NUCLEOTIDE SEQUENCE [LARGE SCALE GENOMIC DNA]</scope>
</reference>
<evidence type="ECO:0008006" key="13">
    <source>
        <dbReference type="Google" id="ProtNLM"/>
    </source>
</evidence>
<gene>
    <name evidence="11" type="ORF">COT75_01900</name>
</gene>
<evidence type="ECO:0000256" key="7">
    <source>
        <dbReference type="ARBA" id="ARBA00023136"/>
    </source>
</evidence>
<keyword evidence="6 8" id="KW-1133">Transmembrane helix</keyword>
<dbReference type="InterPro" id="IPR029044">
    <property type="entry name" value="Nucleotide-diphossugar_trans"/>
</dbReference>
<dbReference type="GO" id="GO:0099621">
    <property type="term" value="F:undecaprenyl-phosphate 4-deoxy-4-formamido-L-arabinose transferase activity"/>
    <property type="evidence" value="ECO:0007669"/>
    <property type="project" value="TreeGrafter"/>
</dbReference>
<dbReference type="PANTHER" id="PTHR48090:SF3">
    <property type="entry name" value="UNDECAPRENYL-PHOSPHATE 4-DEOXY-4-FORMAMIDO-L-ARABINOSE TRANSFERASE"/>
    <property type="match status" value="1"/>
</dbReference>
<dbReference type="CDD" id="cd04179">
    <property type="entry name" value="DPM_DPG-synthase_like"/>
    <property type="match status" value="1"/>
</dbReference>
<feature type="transmembrane region" description="Helical" evidence="8">
    <location>
        <begin position="237"/>
        <end position="253"/>
    </location>
</feature>
<keyword evidence="7 8" id="KW-0472">Membrane</keyword>
<dbReference type="GO" id="GO:0009103">
    <property type="term" value="P:lipopolysaccharide biosynthetic process"/>
    <property type="evidence" value="ECO:0007669"/>
    <property type="project" value="UniProtKB-KW"/>
</dbReference>
<name>A0A2H0W9T3_9BACT</name>
<evidence type="ECO:0000256" key="2">
    <source>
        <dbReference type="ARBA" id="ARBA00022676"/>
    </source>
</evidence>